<dbReference type="InterPro" id="IPR050198">
    <property type="entry name" value="Non-receptor_tyrosine_kinases"/>
</dbReference>
<evidence type="ECO:0000256" key="1">
    <source>
        <dbReference type="ARBA" id="ARBA00022741"/>
    </source>
</evidence>
<accession>A0A0C2C7K1</accession>
<evidence type="ECO:0000256" key="3">
    <source>
        <dbReference type="PROSITE-ProRule" id="PRU00191"/>
    </source>
</evidence>
<reference evidence="5 6" key="1">
    <citation type="submission" date="2013-12" db="EMBL/GenBank/DDBJ databases">
        <title>Draft genome of the parsitic nematode Ancylostoma duodenale.</title>
        <authorList>
            <person name="Mitreva M."/>
        </authorList>
    </citation>
    <scope>NUCLEOTIDE SEQUENCE [LARGE SCALE GENOMIC DNA]</scope>
    <source>
        <strain evidence="5 6">Zhejiang</strain>
    </source>
</reference>
<name>A0A0C2C7K1_9BILA</name>
<dbReference type="InterPro" id="IPR036860">
    <property type="entry name" value="SH2_dom_sf"/>
</dbReference>
<dbReference type="EMBL" id="KN744067">
    <property type="protein sequence ID" value="KIH52273.1"/>
    <property type="molecule type" value="Genomic_DNA"/>
</dbReference>
<dbReference type="PRINTS" id="PR00401">
    <property type="entry name" value="SH2DOMAIN"/>
</dbReference>
<dbReference type="PANTHER" id="PTHR24418">
    <property type="entry name" value="TYROSINE-PROTEIN KINASE"/>
    <property type="match status" value="1"/>
</dbReference>
<dbReference type="PROSITE" id="PS50001">
    <property type="entry name" value="SH2"/>
    <property type="match status" value="1"/>
</dbReference>
<evidence type="ECO:0000313" key="5">
    <source>
        <dbReference type="EMBL" id="KIH52273.1"/>
    </source>
</evidence>
<organism evidence="5 6">
    <name type="scientific">Ancylostoma duodenale</name>
    <dbReference type="NCBI Taxonomy" id="51022"/>
    <lineage>
        <taxon>Eukaryota</taxon>
        <taxon>Metazoa</taxon>
        <taxon>Ecdysozoa</taxon>
        <taxon>Nematoda</taxon>
        <taxon>Chromadorea</taxon>
        <taxon>Rhabditida</taxon>
        <taxon>Rhabditina</taxon>
        <taxon>Rhabditomorpha</taxon>
        <taxon>Strongyloidea</taxon>
        <taxon>Ancylostomatidae</taxon>
        <taxon>Ancylostomatinae</taxon>
        <taxon>Ancylostoma</taxon>
    </lineage>
</organism>
<dbReference type="SMART" id="SM00252">
    <property type="entry name" value="SH2"/>
    <property type="match status" value="1"/>
</dbReference>
<dbReference type="Pfam" id="PF00017">
    <property type="entry name" value="SH2"/>
    <property type="match status" value="1"/>
</dbReference>
<keyword evidence="6" id="KW-1185">Reference proteome</keyword>
<feature type="domain" description="SH2" evidence="4">
    <location>
        <begin position="21"/>
        <end position="114"/>
    </location>
</feature>
<evidence type="ECO:0000256" key="2">
    <source>
        <dbReference type="ARBA" id="ARBA00022840"/>
    </source>
</evidence>
<evidence type="ECO:0000259" key="4">
    <source>
        <dbReference type="PROSITE" id="PS50001"/>
    </source>
</evidence>
<dbReference type="SUPFAM" id="SSF55550">
    <property type="entry name" value="SH2 domain"/>
    <property type="match status" value="1"/>
</dbReference>
<gene>
    <name evidence="5" type="ORF">ANCDUO_17625</name>
</gene>
<proteinExistence type="predicted"/>
<keyword evidence="2" id="KW-0067">ATP-binding</keyword>
<dbReference type="Gene3D" id="3.30.505.10">
    <property type="entry name" value="SH2 domain"/>
    <property type="match status" value="1"/>
</dbReference>
<dbReference type="Proteomes" id="UP000054047">
    <property type="component" value="Unassembled WGS sequence"/>
</dbReference>
<dbReference type="AlphaFoldDB" id="A0A0C2C7K1"/>
<dbReference type="OrthoDB" id="546826at2759"/>
<keyword evidence="1" id="KW-0547">Nucleotide-binding</keyword>
<evidence type="ECO:0000313" key="6">
    <source>
        <dbReference type="Proteomes" id="UP000054047"/>
    </source>
</evidence>
<dbReference type="Gene3D" id="3.30.200.20">
    <property type="entry name" value="Phosphorylase Kinase, domain 1"/>
    <property type="match status" value="1"/>
</dbReference>
<dbReference type="InterPro" id="IPR035849">
    <property type="entry name" value="Fes/Fps/Fer_SH2"/>
</dbReference>
<sequence length="183" mass="21447">MHNINCDEAGRVVRVIEDEPYYHGFMSREETEKIIKKEGEFLVRKTEVAGRHHFVISLMDEGNMKHFLIKRTSKKRLYWVNEFAFKTINDLIQYHLRNHEPLSPTGDVFLEKPCPKKEWQLNPEQIEPQVKIGEGAFGEVYKGLLQGAKMDNCYQFTVHQLNLWRMSMAFPGWNLGCTDSSCH</sequence>
<dbReference type="InterPro" id="IPR000980">
    <property type="entry name" value="SH2"/>
</dbReference>
<dbReference type="CDD" id="cd10361">
    <property type="entry name" value="SH2_Fps_family"/>
    <property type="match status" value="1"/>
</dbReference>
<keyword evidence="3" id="KW-0727">SH2 domain</keyword>
<dbReference type="GO" id="GO:0005524">
    <property type="term" value="F:ATP binding"/>
    <property type="evidence" value="ECO:0007669"/>
    <property type="project" value="UniProtKB-KW"/>
</dbReference>
<protein>
    <submittedName>
        <fullName evidence="5">SH2 domain protein</fullName>
    </submittedName>
</protein>